<name>N6TIX4_DENPD</name>
<accession>N6TIX4</accession>
<feature type="non-terminal residue" evidence="2">
    <location>
        <position position="1"/>
    </location>
</feature>
<gene>
    <name evidence="2" type="ORF">YQE_05759</name>
</gene>
<organism evidence="2">
    <name type="scientific">Dendroctonus ponderosae</name>
    <name type="common">Mountain pine beetle</name>
    <dbReference type="NCBI Taxonomy" id="77166"/>
    <lineage>
        <taxon>Eukaryota</taxon>
        <taxon>Metazoa</taxon>
        <taxon>Ecdysozoa</taxon>
        <taxon>Arthropoda</taxon>
        <taxon>Hexapoda</taxon>
        <taxon>Insecta</taxon>
        <taxon>Pterygota</taxon>
        <taxon>Neoptera</taxon>
        <taxon>Endopterygota</taxon>
        <taxon>Coleoptera</taxon>
        <taxon>Polyphaga</taxon>
        <taxon>Cucujiformia</taxon>
        <taxon>Curculionidae</taxon>
        <taxon>Scolytinae</taxon>
        <taxon>Dendroctonus</taxon>
    </lineage>
</organism>
<proteinExistence type="predicted"/>
<feature type="compositionally biased region" description="Basic residues" evidence="1">
    <location>
        <begin position="1"/>
        <end position="10"/>
    </location>
</feature>
<dbReference type="PANTHER" id="PTHR39079:SF1">
    <property type="entry name" value="GH11706P-RELATED"/>
    <property type="match status" value="1"/>
</dbReference>
<evidence type="ECO:0000256" key="1">
    <source>
        <dbReference type="SAM" id="MobiDB-lite"/>
    </source>
</evidence>
<dbReference type="InterPro" id="IPR031949">
    <property type="entry name" value="DUF4776"/>
</dbReference>
<dbReference type="OrthoDB" id="7883086at2759"/>
<reference evidence="2" key="1">
    <citation type="journal article" date="2013" name="Genome Biol.">
        <title>Draft genome of the mountain pine beetle, Dendroctonus ponderosae Hopkins, a major forest pest.</title>
        <authorList>
            <person name="Keeling C.I."/>
            <person name="Yuen M.M."/>
            <person name="Liao N.Y."/>
            <person name="Docking T.R."/>
            <person name="Chan S.K."/>
            <person name="Taylor G.A."/>
            <person name="Palmquist D.L."/>
            <person name="Jackman S.D."/>
            <person name="Nguyen A."/>
            <person name="Li M."/>
            <person name="Henderson H."/>
            <person name="Janes J.K."/>
            <person name="Zhao Y."/>
            <person name="Pandoh P."/>
            <person name="Moore R."/>
            <person name="Sperling F.A."/>
            <person name="Huber D.P."/>
            <person name="Birol I."/>
            <person name="Jones S.J."/>
            <person name="Bohlmann J."/>
        </authorList>
    </citation>
    <scope>NUCLEOTIDE SEQUENCE</scope>
</reference>
<feature type="compositionally biased region" description="Basic residues" evidence="1">
    <location>
        <begin position="313"/>
        <end position="325"/>
    </location>
</feature>
<feature type="region of interest" description="Disordered" evidence="1">
    <location>
        <begin position="1"/>
        <end position="20"/>
    </location>
</feature>
<dbReference type="AlphaFoldDB" id="N6TIX4"/>
<protein>
    <submittedName>
        <fullName evidence="2">Uncharacterized protein</fullName>
    </submittedName>
</protein>
<feature type="compositionally biased region" description="Basic and acidic residues" evidence="1">
    <location>
        <begin position="362"/>
        <end position="380"/>
    </location>
</feature>
<evidence type="ECO:0000313" key="2">
    <source>
        <dbReference type="EMBL" id="ENN77788.1"/>
    </source>
</evidence>
<sequence>MQQKKKKHAPQWHSKSCPLCPERLRGGADTGLQAQPGNEDAMLMTNSPMIECKSVMDQFDSILAEYKRALGPCGQATCPYAQNLADDTCRKMCNQPPSPVKDSSSMSCNGDPCDVEGCPYAEAPKKKRYPSGCGNPKCAYTKYKLGLLDDDAEMELKFLPSPLAGNCGDPNCNYPFAAPLPPIHWDCPDPLPKGTCRNLNCPFQPAPLKKFKTKQQLKTGPCGSPMCAYALPQPCGAPTCPFIMRPCPMAEKQKQKPARKKCPSESEENLCQNPECPFSEKNAGNEVVDDINDPKFEGEFQDCGNPNCPFKQRDKKKKSKKKLKKSSCGNPKCPSAKPDKSKKKIKSCEIGEEDSICSNPECPDKSNKDKKQKNRCEKSSSSESSSVCSDPQCPFASPKKGRKSKEDNRSEDTLSAASCHKKDEDSVCSNPECPEQKARTEIDIDRCDQPGCPYSTKPPNPAKCYDPNCPYLLPLPSCGIPNCPYEPVPLRYLCKNPKCPSRQVDFKRKSGETKFNEVAEAEKSGKENVSETTLVCEQETPCDNSPNDCENPDCEMKESTENKETGLVKHKKKGRRKKRGKFVYSIGDTYPGTKLGHRECVTPVFNVPPHMGWLWNIFTPILSLKPRRGWRPGALTKTIAARIRAHHQSKGLGLLKVPNFKKDGGQFEDAELKVTPKPTLQIQKKDGVYWITMNPLKDPCTLVENEDPYMECTPMTFKISKNKKPEEQFCLCDGDAPDILNSDASSDSELDIEFTPPAGIIHPER</sequence>
<dbReference type="EMBL" id="KB740937">
    <property type="protein sequence ID" value="ENN77788.1"/>
    <property type="molecule type" value="Genomic_DNA"/>
</dbReference>
<dbReference type="Pfam" id="PF16003">
    <property type="entry name" value="DUF4776"/>
    <property type="match status" value="1"/>
</dbReference>
<dbReference type="HOGENOM" id="CLU_364958_0_0_1"/>
<dbReference type="PANTHER" id="PTHR39079">
    <property type="entry name" value="FI08034P-RELATED"/>
    <property type="match status" value="1"/>
</dbReference>
<feature type="region of interest" description="Disordered" evidence="1">
    <location>
        <begin position="282"/>
        <end position="433"/>
    </location>
</feature>